<evidence type="ECO:0000313" key="4">
    <source>
        <dbReference type="EMBL" id="CAK0834720.1"/>
    </source>
</evidence>
<keyword evidence="5" id="KW-1185">Reference proteome</keyword>
<feature type="non-terminal residue" evidence="4">
    <location>
        <position position="429"/>
    </location>
</feature>
<feature type="signal peptide" evidence="3">
    <location>
        <begin position="1"/>
        <end position="26"/>
    </location>
</feature>
<dbReference type="NCBIfam" id="TIGR01571">
    <property type="entry name" value="A_thal_Cys_rich"/>
    <property type="match status" value="1"/>
</dbReference>
<reference evidence="4" key="1">
    <citation type="submission" date="2023-10" db="EMBL/GenBank/DDBJ databases">
        <authorList>
            <person name="Chen Y."/>
            <person name="Shah S."/>
            <person name="Dougan E. K."/>
            <person name="Thang M."/>
            <person name="Chan C."/>
        </authorList>
    </citation>
    <scope>NUCLEOTIDE SEQUENCE [LARGE SCALE GENOMIC DNA]</scope>
</reference>
<gene>
    <name evidence="4" type="ORF">PCOR1329_LOCUS32078</name>
</gene>
<keyword evidence="2" id="KW-1133">Transmembrane helix</keyword>
<evidence type="ECO:0000256" key="3">
    <source>
        <dbReference type="SAM" id="SignalP"/>
    </source>
</evidence>
<keyword evidence="2" id="KW-0812">Transmembrane</keyword>
<feature type="region of interest" description="Disordered" evidence="1">
    <location>
        <begin position="325"/>
        <end position="363"/>
    </location>
</feature>
<feature type="compositionally biased region" description="Polar residues" evidence="1">
    <location>
        <begin position="328"/>
        <end position="339"/>
    </location>
</feature>
<keyword evidence="2" id="KW-0472">Membrane</keyword>
<proteinExistence type="predicted"/>
<feature type="transmembrane region" description="Helical" evidence="2">
    <location>
        <begin position="218"/>
        <end position="236"/>
    </location>
</feature>
<organism evidence="4 5">
    <name type="scientific">Prorocentrum cordatum</name>
    <dbReference type="NCBI Taxonomy" id="2364126"/>
    <lineage>
        <taxon>Eukaryota</taxon>
        <taxon>Sar</taxon>
        <taxon>Alveolata</taxon>
        <taxon>Dinophyceae</taxon>
        <taxon>Prorocentrales</taxon>
        <taxon>Prorocentraceae</taxon>
        <taxon>Prorocentrum</taxon>
    </lineage>
</organism>
<feature type="chain" id="PRO_5046728742" evidence="3">
    <location>
        <begin position="27"/>
        <end position="429"/>
    </location>
</feature>
<evidence type="ECO:0000256" key="2">
    <source>
        <dbReference type="SAM" id="Phobius"/>
    </source>
</evidence>
<feature type="transmembrane region" description="Helical" evidence="2">
    <location>
        <begin position="90"/>
        <end position="113"/>
    </location>
</feature>
<comment type="caution">
    <text evidence="4">The sequence shown here is derived from an EMBL/GenBank/DDBJ whole genome shotgun (WGS) entry which is preliminary data.</text>
</comment>
<sequence length="429" mass="46466">MLLLILSVLGHPAMLLFHALHWSVGGYPEAVVGEVLKGILPESGRAHSEVARVGKAEWMAWSPPDGTFGASPRRMTEWNDDSSGELETRITIAVIIQWLIGLIVMIVLTYCFASRYKTSITERRVPWQGCPPGLGLQPTGGIWKYETCKCFDNCDYCMYGFCCTSCRVGDTYTMTSVGPSYMTYIHAYVAVEVIGQVVKLVVAIVWDALGLESSNAGELGNLGFYVANVFMAYWLAGQRAKLRQALGDPQPETHCAMDFLLYWCCSCCTAIQEGRQVDEITNTQTKCFLQLQPLHTAPPGMPPTVVGQPVGAPAAPVVGTVVADPKQHSSTAGQTTGTSPREPARRGRPGVEQVGLRPSGRPRHFTAGEAAGAPCAGTEQMCSPPPSSSPFLLPLLLRACCLTCLSIVPHARRSQLALHCLLRARARRG</sequence>
<dbReference type="InterPro" id="IPR006461">
    <property type="entry name" value="PLAC_motif_containing"/>
</dbReference>
<evidence type="ECO:0000256" key="1">
    <source>
        <dbReference type="SAM" id="MobiDB-lite"/>
    </source>
</evidence>
<keyword evidence="3" id="KW-0732">Signal</keyword>
<accession>A0ABN9SRV6</accession>
<name>A0ABN9SRV6_9DINO</name>
<evidence type="ECO:0000313" key="5">
    <source>
        <dbReference type="Proteomes" id="UP001189429"/>
    </source>
</evidence>
<dbReference type="Pfam" id="PF04749">
    <property type="entry name" value="PLAC8"/>
    <property type="match status" value="1"/>
</dbReference>
<protein>
    <submittedName>
        <fullName evidence="4">Uncharacterized protein</fullName>
    </submittedName>
</protein>
<dbReference type="Proteomes" id="UP001189429">
    <property type="component" value="Unassembled WGS sequence"/>
</dbReference>
<feature type="transmembrane region" description="Helical" evidence="2">
    <location>
        <begin position="184"/>
        <end position="206"/>
    </location>
</feature>
<dbReference type="EMBL" id="CAUYUJ010012869">
    <property type="protein sequence ID" value="CAK0834720.1"/>
    <property type="molecule type" value="Genomic_DNA"/>
</dbReference>